<dbReference type="Pfam" id="PF14090">
    <property type="entry name" value="HTH_39"/>
    <property type="match status" value="1"/>
</dbReference>
<name>A0A2N8SNC7_STUST</name>
<evidence type="ECO:0000259" key="1">
    <source>
        <dbReference type="Pfam" id="PF14090"/>
    </source>
</evidence>
<evidence type="ECO:0000313" key="3">
    <source>
        <dbReference type="Proteomes" id="UP000235897"/>
    </source>
</evidence>
<evidence type="ECO:0000313" key="2">
    <source>
        <dbReference type="EMBL" id="PNG03983.1"/>
    </source>
</evidence>
<dbReference type="AlphaFoldDB" id="A0A2N8SNC7"/>
<dbReference type="InterPro" id="IPR055245">
    <property type="entry name" value="HTH_proteobacteria"/>
</dbReference>
<accession>A0A2N8SNC7</accession>
<gene>
    <name evidence="2" type="ORF">CXL00_17525</name>
</gene>
<dbReference type="RefSeq" id="WP_102847290.1">
    <property type="nucleotide sequence ID" value="NZ_JAMOIG010000011.1"/>
</dbReference>
<dbReference type="EMBL" id="POUW01000007">
    <property type="protein sequence ID" value="PNG03983.1"/>
    <property type="molecule type" value="Genomic_DNA"/>
</dbReference>
<dbReference type="OrthoDB" id="6971797at2"/>
<feature type="domain" description="Winged helix-turn-helix" evidence="1">
    <location>
        <begin position="46"/>
        <end position="112"/>
    </location>
</feature>
<organism evidence="2 3">
    <name type="scientific">Stutzerimonas stutzeri</name>
    <name type="common">Pseudomonas stutzeri</name>
    <dbReference type="NCBI Taxonomy" id="316"/>
    <lineage>
        <taxon>Bacteria</taxon>
        <taxon>Pseudomonadati</taxon>
        <taxon>Pseudomonadota</taxon>
        <taxon>Gammaproteobacteria</taxon>
        <taxon>Pseudomonadales</taxon>
        <taxon>Pseudomonadaceae</taxon>
        <taxon>Stutzerimonas</taxon>
    </lineage>
</organism>
<comment type="caution">
    <text evidence="2">The sequence shown here is derived from an EMBL/GenBank/DDBJ whole genome shotgun (WGS) entry which is preliminary data.</text>
</comment>
<reference evidence="2 3" key="1">
    <citation type="submission" date="2018-01" db="EMBL/GenBank/DDBJ databases">
        <title>Denitrification phenotypes of diverse strains of Pseudomonas stutzeri.</title>
        <authorList>
            <person name="Milligan D.A."/>
            <person name="Bergaust L."/>
            <person name="Bakken L.R."/>
            <person name="Frostegard A."/>
        </authorList>
    </citation>
    <scope>NUCLEOTIDE SEQUENCE [LARGE SCALE GENOMIC DNA]</scope>
    <source>
        <strain evidence="2 3">28a3</strain>
    </source>
</reference>
<sequence length="115" mass="13217">MRKSEERTLEAELQLCQEQNHIGEHQREDHIVPDIPSPVNHSTEAQALRLVQALRAGPITTIRAAQELDIVHPPSTVRYLRRKGWGILTEWAYEPTERGRRPHRVGLYVLVKEAA</sequence>
<protein>
    <recommendedName>
        <fullName evidence="1">Winged helix-turn-helix domain-containing protein</fullName>
    </recommendedName>
</protein>
<proteinExistence type="predicted"/>
<dbReference type="Proteomes" id="UP000235897">
    <property type="component" value="Unassembled WGS sequence"/>
</dbReference>